<reference evidence="13 14" key="1">
    <citation type="submission" date="2023-07" db="EMBL/GenBank/DDBJ databases">
        <title>Genomic Encyclopedia of Type Strains, Phase IV (KMG-IV): sequencing the most valuable type-strain genomes for metagenomic binning, comparative biology and taxonomic classification.</title>
        <authorList>
            <person name="Goeker M."/>
        </authorList>
    </citation>
    <scope>NUCLEOTIDE SEQUENCE [LARGE SCALE GENOMIC DNA]</scope>
    <source>
        <strain evidence="13 14">DSM 17740</strain>
    </source>
</reference>
<comment type="caution">
    <text evidence="13">The sequence shown here is derived from an EMBL/GenBank/DDBJ whole genome shotgun (WGS) entry which is preliminary data.</text>
</comment>
<dbReference type="GO" id="GO:0004334">
    <property type="term" value="F:fumarylacetoacetase activity"/>
    <property type="evidence" value="ECO:0007669"/>
    <property type="project" value="UniProtKB-EC"/>
</dbReference>
<keyword evidence="8" id="KW-0460">Magnesium</keyword>
<comment type="cofactor">
    <cofactor evidence="1">
        <name>Ca(2+)</name>
        <dbReference type="ChEBI" id="CHEBI:29108"/>
    </cofactor>
</comment>
<proteinExistence type="predicted"/>
<dbReference type="InterPro" id="IPR036462">
    <property type="entry name" value="Fumarylacetoacetase_N_sf"/>
</dbReference>
<evidence type="ECO:0000256" key="4">
    <source>
        <dbReference type="ARBA" id="ARBA00012094"/>
    </source>
</evidence>
<dbReference type="InterPro" id="IPR015377">
    <property type="entry name" value="Fumarylacetoacetase_N"/>
</dbReference>
<keyword evidence="6 13" id="KW-0378">Hydrolase</keyword>
<keyword evidence="10" id="KW-0585">Phenylalanine catabolism</keyword>
<dbReference type="InterPro" id="IPR036663">
    <property type="entry name" value="Fumarylacetoacetase_C_sf"/>
</dbReference>
<dbReference type="SUPFAM" id="SSF63433">
    <property type="entry name" value="Fumarylacetoacetate hydrolase, FAH, N-terminal domain"/>
    <property type="match status" value="1"/>
</dbReference>
<dbReference type="Gene3D" id="2.30.30.230">
    <property type="entry name" value="Fumarylacetoacetase, N-terminal domain"/>
    <property type="match status" value="1"/>
</dbReference>
<dbReference type="PANTHER" id="PTHR43069">
    <property type="entry name" value="FUMARYLACETOACETASE"/>
    <property type="match status" value="1"/>
</dbReference>
<organism evidence="13 14">
    <name type="scientific">Caldalkalibacillus uzonensis</name>
    <dbReference type="NCBI Taxonomy" id="353224"/>
    <lineage>
        <taxon>Bacteria</taxon>
        <taxon>Bacillati</taxon>
        <taxon>Bacillota</taxon>
        <taxon>Bacilli</taxon>
        <taxon>Bacillales</taxon>
        <taxon>Bacillaceae</taxon>
        <taxon>Caldalkalibacillus</taxon>
    </lineage>
</organism>
<keyword evidence="7" id="KW-0106">Calcium</keyword>
<evidence type="ECO:0000259" key="12">
    <source>
        <dbReference type="Pfam" id="PF09298"/>
    </source>
</evidence>
<dbReference type="Pfam" id="PF09298">
    <property type="entry name" value="FAA_hydrolase_N"/>
    <property type="match status" value="1"/>
</dbReference>
<comment type="pathway">
    <text evidence="3">Amino-acid degradation; L-phenylalanine degradation; acetoacetate and fumarate from L-phenylalanine: step 6/6.</text>
</comment>
<dbReference type="InterPro" id="IPR011234">
    <property type="entry name" value="Fumarylacetoacetase-like_C"/>
</dbReference>
<evidence type="ECO:0000256" key="6">
    <source>
        <dbReference type="ARBA" id="ARBA00022801"/>
    </source>
</evidence>
<dbReference type="InterPro" id="IPR005959">
    <property type="entry name" value="Fumarylacetoacetase"/>
</dbReference>
<evidence type="ECO:0000256" key="10">
    <source>
        <dbReference type="ARBA" id="ARBA00023232"/>
    </source>
</evidence>
<dbReference type="NCBIfam" id="TIGR01266">
    <property type="entry name" value="fum_ac_acetase"/>
    <property type="match status" value="1"/>
</dbReference>
<evidence type="ECO:0000256" key="2">
    <source>
        <dbReference type="ARBA" id="ARBA00001946"/>
    </source>
</evidence>
<evidence type="ECO:0000259" key="11">
    <source>
        <dbReference type="Pfam" id="PF01557"/>
    </source>
</evidence>
<evidence type="ECO:0000256" key="1">
    <source>
        <dbReference type="ARBA" id="ARBA00001913"/>
    </source>
</evidence>
<keyword evidence="14" id="KW-1185">Reference proteome</keyword>
<dbReference type="PANTHER" id="PTHR43069:SF2">
    <property type="entry name" value="FUMARYLACETOACETASE"/>
    <property type="match status" value="1"/>
</dbReference>
<accession>A0ABU0CY00</accession>
<dbReference type="SUPFAM" id="SSF56529">
    <property type="entry name" value="FAH"/>
    <property type="match status" value="1"/>
</dbReference>
<evidence type="ECO:0000313" key="13">
    <source>
        <dbReference type="EMBL" id="MDQ0341024.1"/>
    </source>
</evidence>
<evidence type="ECO:0000313" key="14">
    <source>
        <dbReference type="Proteomes" id="UP001232445"/>
    </source>
</evidence>
<evidence type="ECO:0000256" key="8">
    <source>
        <dbReference type="ARBA" id="ARBA00022842"/>
    </source>
</evidence>
<evidence type="ECO:0000256" key="5">
    <source>
        <dbReference type="ARBA" id="ARBA00022723"/>
    </source>
</evidence>
<feature type="domain" description="Fumarylacetoacetase N-terminal" evidence="12">
    <location>
        <begin position="17"/>
        <end position="121"/>
    </location>
</feature>
<evidence type="ECO:0000256" key="9">
    <source>
        <dbReference type="ARBA" id="ARBA00022878"/>
    </source>
</evidence>
<feature type="domain" description="Fumarylacetoacetase-like C-terminal" evidence="11">
    <location>
        <begin position="127"/>
        <end position="410"/>
    </location>
</feature>
<evidence type="ECO:0000256" key="7">
    <source>
        <dbReference type="ARBA" id="ARBA00022837"/>
    </source>
</evidence>
<dbReference type="Pfam" id="PF01557">
    <property type="entry name" value="FAA_hydrolase"/>
    <property type="match status" value="1"/>
</dbReference>
<dbReference type="EMBL" id="JAUSUQ010000028">
    <property type="protein sequence ID" value="MDQ0341024.1"/>
    <property type="molecule type" value="Genomic_DNA"/>
</dbReference>
<evidence type="ECO:0000256" key="3">
    <source>
        <dbReference type="ARBA" id="ARBA00004782"/>
    </source>
</evidence>
<protein>
    <recommendedName>
        <fullName evidence="4">fumarylacetoacetase</fullName>
        <ecNumber evidence="4">3.7.1.2</ecNumber>
    </recommendedName>
</protein>
<dbReference type="EC" id="3.7.1.2" evidence="4"/>
<dbReference type="Gene3D" id="3.90.850.10">
    <property type="entry name" value="Fumarylacetoacetase-like, C-terminal domain"/>
    <property type="match status" value="1"/>
</dbReference>
<sequence length="425" mass="46946">MLRSFIDVDPDSHFPIQNLPYGVFCRSDKSSPRIGVAIGDYVLDLAVVDEAGCFKTTPVAGKGVFNRPSLNAFIGLGHTAWQEVRSTIQKLLSADEATLRDNERLRAEALIPQKEIKLLMPVEIGDYTDFYASKEHASNVGTMFRGKENALMDNWLHLPVGYHGRASSVVLSGTEIRRPVGQSKPPHASQPIFGPSQQLDFELEIGWFVGPGNKLGEPITIAQAEQQIFGLVLVNDWSARDIQAWEYRPLGPFLSKSFATSISPWVVPLAALEPFRVDGPTQDPEPLPYLQQQNKGAFDIHLEAHLQGEGMSEAQRICTTNFRYMYWSMAQQTVHHTVAGCNLRSGDLLASGTISGPEKNSRGCLLELTWRGDDPIDLGSGQQRVWLEDGDQLTITGWCQGDGYRVGFGEVTGRILPPLVSDENI</sequence>
<dbReference type="Proteomes" id="UP001232445">
    <property type="component" value="Unassembled WGS sequence"/>
</dbReference>
<dbReference type="RefSeq" id="WP_307343633.1">
    <property type="nucleotide sequence ID" value="NZ_JAUSUQ010000028.1"/>
</dbReference>
<gene>
    <name evidence="13" type="ORF">J2S00_003868</name>
</gene>
<keyword evidence="5" id="KW-0479">Metal-binding</keyword>
<name>A0ABU0CY00_9BACI</name>
<comment type="cofactor">
    <cofactor evidence="2">
        <name>Mg(2+)</name>
        <dbReference type="ChEBI" id="CHEBI:18420"/>
    </cofactor>
</comment>
<keyword evidence="9" id="KW-0828">Tyrosine catabolism</keyword>